<dbReference type="EMBL" id="JARKIB010000278">
    <property type="protein sequence ID" value="KAJ7717312.1"/>
    <property type="molecule type" value="Genomic_DNA"/>
</dbReference>
<feature type="region of interest" description="Disordered" evidence="1">
    <location>
        <begin position="1"/>
        <end position="23"/>
    </location>
</feature>
<feature type="non-terminal residue" evidence="2">
    <location>
        <position position="1"/>
    </location>
</feature>
<accession>A0AAD7HC42</accession>
<proteinExistence type="predicted"/>
<feature type="region of interest" description="Disordered" evidence="1">
    <location>
        <begin position="68"/>
        <end position="109"/>
    </location>
</feature>
<reference evidence="2" key="1">
    <citation type="submission" date="2023-03" db="EMBL/GenBank/DDBJ databases">
        <title>Massive genome expansion in bonnet fungi (Mycena s.s.) driven by repeated elements and novel gene families across ecological guilds.</title>
        <authorList>
            <consortium name="Lawrence Berkeley National Laboratory"/>
            <person name="Harder C.B."/>
            <person name="Miyauchi S."/>
            <person name="Viragh M."/>
            <person name="Kuo A."/>
            <person name="Thoen E."/>
            <person name="Andreopoulos B."/>
            <person name="Lu D."/>
            <person name="Skrede I."/>
            <person name="Drula E."/>
            <person name="Henrissat B."/>
            <person name="Morin E."/>
            <person name="Kohler A."/>
            <person name="Barry K."/>
            <person name="LaButti K."/>
            <person name="Morin E."/>
            <person name="Salamov A."/>
            <person name="Lipzen A."/>
            <person name="Mereny Z."/>
            <person name="Hegedus B."/>
            <person name="Baldrian P."/>
            <person name="Stursova M."/>
            <person name="Weitz H."/>
            <person name="Taylor A."/>
            <person name="Grigoriev I.V."/>
            <person name="Nagy L.G."/>
            <person name="Martin F."/>
            <person name="Kauserud H."/>
        </authorList>
    </citation>
    <scope>NUCLEOTIDE SEQUENCE</scope>
    <source>
        <strain evidence="2">CBHHK182m</strain>
    </source>
</reference>
<comment type="caution">
    <text evidence="2">The sequence shown here is derived from an EMBL/GenBank/DDBJ whole genome shotgun (WGS) entry which is preliminary data.</text>
</comment>
<organism evidence="2 3">
    <name type="scientific">Mycena metata</name>
    <dbReference type="NCBI Taxonomy" id="1033252"/>
    <lineage>
        <taxon>Eukaryota</taxon>
        <taxon>Fungi</taxon>
        <taxon>Dikarya</taxon>
        <taxon>Basidiomycota</taxon>
        <taxon>Agaricomycotina</taxon>
        <taxon>Agaricomycetes</taxon>
        <taxon>Agaricomycetidae</taxon>
        <taxon>Agaricales</taxon>
        <taxon>Marasmiineae</taxon>
        <taxon>Mycenaceae</taxon>
        <taxon>Mycena</taxon>
    </lineage>
</organism>
<dbReference type="Proteomes" id="UP001215598">
    <property type="component" value="Unassembled WGS sequence"/>
</dbReference>
<dbReference type="AlphaFoldDB" id="A0AAD7HC42"/>
<keyword evidence="3" id="KW-1185">Reference proteome</keyword>
<sequence length="109" mass="11853">MLGGSKEQIGAGDPNSAILDGSKDGMSCRRLDGISLRQDMPSFGPSRWACGAWALNFLLDRNFHQVRRIDPGDATPHTAHTTNRVPATPRSLSTAKPTSSSSRVYMCHR</sequence>
<evidence type="ECO:0000313" key="3">
    <source>
        <dbReference type="Proteomes" id="UP001215598"/>
    </source>
</evidence>
<evidence type="ECO:0000313" key="2">
    <source>
        <dbReference type="EMBL" id="KAJ7717312.1"/>
    </source>
</evidence>
<feature type="compositionally biased region" description="Low complexity" evidence="1">
    <location>
        <begin position="91"/>
        <end position="102"/>
    </location>
</feature>
<name>A0AAD7HC42_9AGAR</name>
<protein>
    <submittedName>
        <fullName evidence="2">Uncharacterized protein</fullName>
    </submittedName>
</protein>
<gene>
    <name evidence="2" type="ORF">B0H16DRAFT_1476122</name>
</gene>
<evidence type="ECO:0000256" key="1">
    <source>
        <dbReference type="SAM" id="MobiDB-lite"/>
    </source>
</evidence>